<dbReference type="Pfam" id="PF00342">
    <property type="entry name" value="PGI"/>
    <property type="match status" value="1"/>
</dbReference>
<dbReference type="HAMAP" id="MF_00473">
    <property type="entry name" value="G6P_isomerase"/>
    <property type="match status" value="1"/>
</dbReference>
<comment type="similarity">
    <text evidence="2 7 8">Belongs to the GPI family.</text>
</comment>
<keyword evidence="5 7" id="KW-0413">Isomerase</keyword>
<comment type="pathway">
    <text evidence="1 7 8">Carbohydrate degradation; glycolysis; D-glyceraldehyde 3-phosphate and glycerone phosphate from D-glucose: step 2/4.</text>
</comment>
<dbReference type="GO" id="GO:0005829">
    <property type="term" value="C:cytosol"/>
    <property type="evidence" value="ECO:0007669"/>
    <property type="project" value="TreeGrafter"/>
</dbReference>
<dbReference type="PROSITE" id="PS00765">
    <property type="entry name" value="P_GLUCOSE_ISOMERASE_1"/>
    <property type="match status" value="1"/>
</dbReference>
<reference evidence="10" key="1">
    <citation type="journal article" date="2012" name="Stand. Genomic Sci.">
        <title>Genome sequence of strain HIMB624, a cultured representative from the OM43 clade of marine Betaproteobacteria.</title>
        <authorList>
            <person name="Huggett M.J."/>
            <person name="Hayakawa D.H."/>
            <person name="Rappe M.S."/>
        </authorList>
    </citation>
    <scope>NUCLEOTIDE SEQUENCE [LARGE SCALE GENOMIC DNA]</scope>
    <source>
        <strain evidence="10">KB13</strain>
    </source>
</reference>
<dbReference type="InterPro" id="IPR001672">
    <property type="entry name" value="G6P_Isomerase"/>
</dbReference>
<feature type="active site" description="Proton donor" evidence="7">
    <location>
        <position position="353"/>
    </location>
</feature>
<keyword evidence="10" id="KW-1185">Reference proteome</keyword>
<keyword evidence="4 7" id="KW-0324">Glycolysis</keyword>
<dbReference type="PROSITE" id="PS51463">
    <property type="entry name" value="P_GLUCOSE_ISOMERASE_3"/>
    <property type="match status" value="1"/>
</dbReference>
<evidence type="ECO:0000256" key="1">
    <source>
        <dbReference type="ARBA" id="ARBA00004926"/>
    </source>
</evidence>
<proteinExistence type="inferred from homology"/>
<dbReference type="GO" id="GO:0048029">
    <property type="term" value="F:monosaccharide binding"/>
    <property type="evidence" value="ECO:0007669"/>
    <property type="project" value="TreeGrafter"/>
</dbReference>
<keyword evidence="7" id="KW-0963">Cytoplasm</keyword>
<dbReference type="PROSITE" id="PS00174">
    <property type="entry name" value="P_GLUCOSE_ISOMERASE_2"/>
    <property type="match status" value="1"/>
</dbReference>
<dbReference type="Proteomes" id="UP000004188">
    <property type="component" value="Unassembled WGS sequence"/>
</dbReference>
<comment type="subcellular location">
    <subcellularLocation>
        <location evidence="7">Cytoplasm</location>
    </subcellularLocation>
</comment>
<dbReference type="HOGENOM" id="CLU_017947_3_1_4"/>
<dbReference type="NCBIfam" id="NF001211">
    <property type="entry name" value="PRK00179.1"/>
    <property type="match status" value="1"/>
</dbReference>
<dbReference type="UniPathway" id="UPA00138"/>
<feature type="active site" evidence="7">
    <location>
        <position position="384"/>
    </location>
</feature>
<dbReference type="GO" id="GO:0004347">
    <property type="term" value="F:glucose-6-phosphate isomerase activity"/>
    <property type="evidence" value="ECO:0007669"/>
    <property type="project" value="UniProtKB-UniRule"/>
</dbReference>
<dbReference type="InterPro" id="IPR035476">
    <property type="entry name" value="SIS_PGI_1"/>
</dbReference>
<dbReference type="SUPFAM" id="SSF53697">
    <property type="entry name" value="SIS domain"/>
    <property type="match status" value="1"/>
</dbReference>
<dbReference type="InterPro" id="IPR023096">
    <property type="entry name" value="G6P_Isomerase_C"/>
</dbReference>
<comment type="pathway">
    <text evidence="7">Carbohydrate biosynthesis; gluconeogenesis.</text>
</comment>
<evidence type="ECO:0000256" key="3">
    <source>
        <dbReference type="ARBA" id="ARBA00022432"/>
    </source>
</evidence>
<dbReference type="EMBL" id="DS995299">
    <property type="protein sequence ID" value="EDZ64984.1"/>
    <property type="molecule type" value="Genomic_DNA"/>
</dbReference>
<sequence length="550" mass="62463">MTKIINSNEWQDLKKHFDDIKNVQMRDLFKDDEQRFEKFHLALDDFLFDFSKNRINDKTLGLLNKLAIKADVEGWRAKQFSGEKINTTEDRAVLHAALRSQDNNPVVVDGVDVKPEVLKVLKQVENFSNSINDGSWKGFTGKKINTIVNIGIGGSDLGPAMVCKALKPYSQKDLHIHFVSNVDGADLALTLEQCDPETTLFIVASKTFTTQETMTNAFSARHWFLNHAKNNDAISQHFVAVSTNTEKVKEFGINEENMFIFWDWVGGRYSLWSSIGLSISIYLGFENFKGLQTGAYEMDQHFLNAPIEKNMPIQMALIGIWYNNFFKFNTQAILPYDQGLSLLPSYLQQADMESNGKFIDRDGNRVCLETGPVIWGESGTNGQHAFYQLIHQGTQFVPCDFIMPIKSHYNPGDKKNLHHKILMSNLLAQSQSLMMGKTIDEARSELINSGLSDQEISFLLPHRSFEGNRPSNTILFEKLTPKNLGKLIALYEHKIFVQGIIWNINSFDQWGVEYGKQIARLVLPKIQGEKTTSCFDASTNNLIDYIKKSC</sequence>
<dbReference type="PANTHER" id="PTHR11469">
    <property type="entry name" value="GLUCOSE-6-PHOSPHATE ISOMERASE"/>
    <property type="match status" value="1"/>
</dbReference>
<dbReference type="STRING" id="314607.KB13_1116"/>
<dbReference type="GO" id="GO:0006096">
    <property type="term" value="P:glycolytic process"/>
    <property type="evidence" value="ECO:0007669"/>
    <property type="project" value="UniProtKB-UniRule"/>
</dbReference>
<evidence type="ECO:0000256" key="8">
    <source>
        <dbReference type="RuleBase" id="RU000612"/>
    </source>
</evidence>
<gene>
    <name evidence="7 9" type="primary">pgi</name>
    <name evidence="9" type="ORF">KB13_1116</name>
</gene>
<dbReference type="InterPro" id="IPR018189">
    <property type="entry name" value="Phosphoglucose_isomerase_CS"/>
</dbReference>
<dbReference type="eggNOG" id="COG0166">
    <property type="taxonomic scope" value="Bacteria"/>
</dbReference>
<dbReference type="EC" id="5.3.1.9" evidence="7"/>
<dbReference type="GO" id="GO:0006094">
    <property type="term" value="P:gluconeogenesis"/>
    <property type="evidence" value="ECO:0007669"/>
    <property type="project" value="UniProtKB-UniRule"/>
</dbReference>
<dbReference type="PRINTS" id="PR00662">
    <property type="entry name" value="G6PISOMERASE"/>
</dbReference>
<dbReference type="InterPro" id="IPR046348">
    <property type="entry name" value="SIS_dom_sf"/>
</dbReference>
<organism evidence="9 10">
    <name type="scientific">beta proteobacterium KB13</name>
    <dbReference type="NCBI Taxonomy" id="314607"/>
    <lineage>
        <taxon>Bacteria</taxon>
        <taxon>Pseudomonadati</taxon>
        <taxon>Pseudomonadota</taxon>
        <taxon>Betaproteobacteria</taxon>
        <taxon>Nitrosomonadales</taxon>
        <taxon>OM43 clade</taxon>
    </lineage>
</organism>
<evidence type="ECO:0000313" key="9">
    <source>
        <dbReference type="EMBL" id="EDZ64984.1"/>
    </source>
</evidence>
<dbReference type="Gene3D" id="3.40.50.10490">
    <property type="entry name" value="Glucose-6-phosphate isomerase like protein, domain 1"/>
    <property type="match status" value="2"/>
</dbReference>
<accession>B6BTT2</accession>
<dbReference type="CDD" id="cd05015">
    <property type="entry name" value="SIS_PGI_1"/>
    <property type="match status" value="1"/>
</dbReference>
<name>B6BTT2_9PROT</name>
<dbReference type="UniPathway" id="UPA00109">
    <property type="reaction ID" value="UER00181"/>
</dbReference>
<dbReference type="FunFam" id="3.40.50.10490:FF:000004">
    <property type="entry name" value="Glucose-6-phosphate isomerase"/>
    <property type="match status" value="1"/>
</dbReference>
<protein>
    <recommendedName>
        <fullName evidence="7">Glucose-6-phosphate isomerase</fullName>
        <shortName evidence="7">GPI</shortName>
        <ecNumber evidence="7">5.3.1.9</ecNumber>
    </recommendedName>
    <alternativeName>
        <fullName evidence="7">Phosphoglucose isomerase</fullName>
        <shortName evidence="7">PGI</shortName>
    </alternativeName>
    <alternativeName>
        <fullName evidence="7">Phosphohexose isomerase</fullName>
        <shortName evidence="7">PHI</shortName>
    </alternativeName>
</protein>
<dbReference type="Gene3D" id="1.10.1390.10">
    <property type="match status" value="1"/>
</dbReference>
<evidence type="ECO:0000256" key="2">
    <source>
        <dbReference type="ARBA" id="ARBA00006604"/>
    </source>
</evidence>
<feature type="active site" evidence="7">
    <location>
        <position position="516"/>
    </location>
</feature>
<evidence type="ECO:0000256" key="4">
    <source>
        <dbReference type="ARBA" id="ARBA00023152"/>
    </source>
</evidence>
<evidence type="ECO:0000256" key="5">
    <source>
        <dbReference type="ARBA" id="ARBA00023235"/>
    </source>
</evidence>
<dbReference type="CDD" id="cd05016">
    <property type="entry name" value="SIS_PGI_2"/>
    <property type="match status" value="1"/>
</dbReference>
<dbReference type="PANTHER" id="PTHR11469:SF1">
    <property type="entry name" value="GLUCOSE-6-PHOSPHATE ISOMERASE"/>
    <property type="match status" value="1"/>
</dbReference>
<evidence type="ECO:0000256" key="7">
    <source>
        <dbReference type="HAMAP-Rule" id="MF_00473"/>
    </source>
</evidence>
<dbReference type="InterPro" id="IPR035482">
    <property type="entry name" value="SIS_PGI_2"/>
</dbReference>
<dbReference type="SMR" id="B6BTT2"/>
<dbReference type="AlphaFoldDB" id="B6BTT2"/>
<evidence type="ECO:0000256" key="6">
    <source>
        <dbReference type="ARBA" id="ARBA00029321"/>
    </source>
</evidence>
<evidence type="ECO:0000313" key="10">
    <source>
        <dbReference type="Proteomes" id="UP000004188"/>
    </source>
</evidence>
<comment type="function">
    <text evidence="7">Catalyzes the reversible isomerization of glucose-6-phosphate to fructose-6-phosphate.</text>
</comment>
<comment type="catalytic activity">
    <reaction evidence="6 7 8">
        <text>alpha-D-glucose 6-phosphate = beta-D-fructose 6-phosphate</text>
        <dbReference type="Rhea" id="RHEA:11816"/>
        <dbReference type="ChEBI" id="CHEBI:57634"/>
        <dbReference type="ChEBI" id="CHEBI:58225"/>
        <dbReference type="EC" id="5.3.1.9"/>
    </reaction>
</comment>
<dbReference type="GO" id="GO:0051156">
    <property type="term" value="P:glucose 6-phosphate metabolic process"/>
    <property type="evidence" value="ECO:0007669"/>
    <property type="project" value="TreeGrafter"/>
</dbReference>
<keyword evidence="3 7" id="KW-0312">Gluconeogenesis</keyword>
<dbReference type="GO" id="GO:0097367">
    <property type="term" value="F:carbohydrate derivative binding"/>
    <property type="evidence" value="ECO:0007669"/>
    <property type="project" value="InterPro"/>
</dbReference>